<evidence type="ECO:0000256" key="1">
    <source>
        <dbReference type="SAM" id="SignalP"/>
    </source>
</evidence>
<evidence type="ECO:0000313" key="3">
    <source>
        <dbReference type="EMBL" id="MDA7424615.1"/>
    </source>
</evidence>
<feature type="chain" id="PRO_5046037260" evidence="1">
    <location>
        <begin position="23"/>
        <end position="395"/>
    </location>
</feature>
<dbReference type="SUPFAM" id="SSF53300">
    <property type="entry name" value="vWA-like"/>
    <property type="match status" value="1"/>
</dbReference>
<evidence type="ECO:0000259" key="2">
    <source>
        <dbReference type="PROSITE" id="PS50234"/>
    </source>
</evidence>
<dbReference type="PROSITE" id="PS50234">
    <property type="entry name" value="VWFA"/>
    <property type="match status" value="1"/>
</dbReference>
<comment type="caution">
    <text evidence="3">The sequence shown here is derived from an EMBL/GenBank/DDBJ whole genome shotgun (WGS) entry which is preliminary data.</text>
</comment>
<accession>A0ABT4XRQ3</accession>
<dbReference type="InterPro" id="IPR002035">
    <property type="entry name" value="VWF_A"/>
</dbReference>
<evidence type="ECO:0000313" key="4">
    <source>
        <dbReference type="Proteomes" id="UP001210720"/>
    </source>
</evidence>
<dbReference type="Proteomes" id="UP001210720">
    <property type="component" value="Unassembled WGS sequence"/>
</dbReference>
<dbReference type="SMART" id="SM00327">
    <property type="entry name" value="VWA"/>
    <property type="match status" value="1"/>
</dbReference>
<dbReference type="InterPro" id="IPR051266">
    <property type="entry name" value="CLCR"/>
</dbReference>
<sequence length="395" mass="40862">MKTALPLVAAAFLSVQPACLLAEQTVLVLDGSGSMWGQIDGEAKISIARDVIGALLDDLSQDRALGLTAYGHRREGDCNDIETLVTPGPDTRAAIAAAVATITPRGKTPMSAAVTEAARALRHTDEKATVILISDGLETCEADPCAVAAELEASGVDFTAHVVGFDISDPLALEQLQCIASKTGGTYQSARDADELGKALRDVAVTPQEPPAAPEPQAPPVVLNAPDKVPAGTIIDVGVTGDIRDTDFVAIVPAGAEAATAEIYVTMALGSPARIQTPTAPGAYRLLYLQNGQDGRVLAETTLTLTEAGPALNAPDSAAAGSQIEVSWSGPGTEWDFLTIARPDAGGGYETASDYLATGGNPIAITMPSAPGTYELRYIYGENREILVKRTISAN</sequence>
<dbReference type="InterPro" id="IPR036465">
    <property type="entry name" value="vWFA_dom_sf"/>
</dbReference>
<proteinExistence type="predicted"/>
<feature type="domain" description="VWFA" evidence="2">
    <location>
        <begin position="24"/>
        <end position="203"/>
    </location>
</feature>
<name>A0ABT4XRQ3_9RHOB</name>
<dbReference type="RefSeq" id="WP_271431967.1">
    <property type="nucleotide sequence ID" value="NZ_JAQIOY010000002.1"/>
</dbReference>
<gene>
    <name evidence="3" type="ORF">PFY00_07755</name>
</gene>
<keyword evidence="1" id="KW-0732">Signal</keyword>
<dbReference type="EMBL" id="JAQIOY010000002">
    <property type="protein sequence ID" value="MDA7424615.1"/>
    <property type="molecule type" value="Genomic_DNA"/>
</dbReference>
<feature type="signal peptide" evidence="1">
    <location>
        <begin position="1"/>
        <end position="22"/>
    </location>
</feature>
<organism evidence="3 4">
    <name type="scientific">Thalassococcus lentus</name>
    <dbReference type="NCBI Taxonomy" id="1210524"/>
    <lineage>
        <taxon>Bacteria</taxon>
        <taxon>Pseudomonadati</taxon>
        <taxon>Pseudomonadota</taxon>
        <taxon>Alphaproteobacteria</taxon>
        <taxon>Rhodobacterales</taxon>
        <taxon>Roseobacteraceae</taxon>
        <taxon>Thalassococcus</taxon>
    </lineage>
</organism>
<protein>
    <submittedName>
        <fullName evidence="3">VWA domain-containing protein</fullName>
    </submittedName>
</protein>
<dbReference type="Gene3D" id="3.40.50.410">
    <property type="entry name" value="von Willebrand factor, type A domain"/>
    <property type="match status" value="1"/>
</dbReference>
<dbReference type="Pfam" id="PF13519">
    <property type="entry name" value="VWA_2"/>
    <property type="match status" value="1"/>
</dbReference>
<reference evidence="3 4" key="1">
    <citation type="submission" date="2023-01" db="EMBL/GenBank/DDBJ databases">
        <title>Thalassococcus onchidii sp. nov., isolated from a marine invertebrate from the South China Sea.</title>
        <authorList>
            <person name="Xu S."/>
            <person name="Liu Z."/>
            <person name="Xu Y."/>
        </authorList>
    </citation>
    <scope>NUCLEOTIDE SEQUENCE [LARGE SCALE GENOMIC DNA]</scope>
    <source>
        <strain evidence="3 4">KCTC 32084</strain>
    </source>
</reference>
<dbReference type="PANTHER" id="PTHR10579:SF43">
    <property type="entry name" value="ZINC FINGER (C3HC4-TYPE RING FINGER) FAMILY PROTEIN"/>
    <property type="match status" value="1"/>
</dbReference>
<keyword evidence="4" id="KW-1185">Reference proteome</keyword>
<dbReference type="PANTHER" id="PTHR10579">
    <property type="entry name" value="CALCIUM-ACTIVATED CHLORIDE CHANNEL REGULATOR"/>
    <property type="match status" value="1"/>
</dbReference>